<evidence type="ECO:0000256" key="3">
    <source>
        <dbReference type="ARBA" id="ARBA00005663"/>
    </source>
</evidence>
<proteinExistence type="inferred from homology"/>
<keyword evidence="15" id="KW-0460">Magnesium</keyword>
<dbReference type="Pfam" id="PF10150">
    <property type="entry name" value="RNase_E_G"/>
    <property type="match status" value="1"/>
</dbReference>
<keyword evidence="8" id="KW-0698">rRNA processing</keyword>
<keyword evidence="10" id="KW-0540">Nuclease</keyword>
<evidence type="ECO:0000256" key="1">
    <source>
        <dbReference type="ARBA" id="ARBA00001946"/>
    </source>
</evidence>
<dbReference type="GO" id="GO:0019843">
    <property type="term" value="F:rRNA binding"/>
    <property type="evidence" value="ECO:0007669"/>
    <property type="project" value="UniProtKB-KW"/>
</dbReference>
<gene>
    <name evidence="19" type="ordered locus">Sfum_1831</name>
</gene>
<accession>A0LJB4</accession>
<keyword evidence="16" id="KW-0694">RNA-binding</keyword>
<dbReference type="InterPro" id="IPR003029">
    <property type="entry name" value="S1_domain"/>
</dbReference>
<dbReference type="PANTHER" id="PTHR30001:SF1">
    <property type="entry name" value="RIBONUCLEASE E_G-LIKE PROTEIN, CHLOROPLASTIC"/>
    <property type="match status" value="1"/>
</dbReference>
<evidence type="ECO:0000256" key="6">
    <source>
        <dbReference type="ARBA" id="ARBA00022490"/>
    </source>
</evidence>
<dbReference type="HOGENOM" id="CLU_003468_5_3_7"/>
<evidence type="ECO:0000256" key="15">
    <source>
        <dbReference type="ARBA" id="ARBA00022842"/>
    </source>
</evidence>
<dbReference type="RefSeq" id="WP_011698686.1">
    <property type="nucleotide sequence ID" value="NC_008554.1"/>
</dbReference>
<dbReference type="SUPFAM" id="SSF50249">
    <property type="entry name" value="Nucleic acid-binding proteins"/>
    <property type="match status" value="1"/>
</dbReference>
<evidence type="ECO:0000313" key="19">
    <source>
        <dbReference type="EMBL" id="ABK17516.1"/>
    </source>
</evidence>
<keyword evidence="20" id="KW-1185">Reference proteome</keyword>
<dbReference type="InterPro" id="IPR012340">
    <property type="entry name" value="NA-bd_OB-fold"/>
</dbReference>
<dbReference type="Gene3D" id="2.40.50.140">
    <property type="entry name" value="Nucleic acid-binding proteins"/>
    <property type="match status" value="1"/>
</dbReference>
<dbReference type="GO" id="GO:0004540">
    <property type="term" value="F:RNA nuclease activity"/>
    <property type="evidence" value="ECO:0007669"/>
    <property type="project" value="InterPro"/>
</dbReference>
<comment type="similarity">
    <text evidence="3">Belongs to the RNase E/G family. RNase G subfamily.</text>
</comment>
<dbReference type="GO" id="GO:0008033">
    <property type="term" value="P:tRNA processing"/>
    <property type="evidence" value="ECO:0007669"/>
    <property type="project" value="UniProtKB-KW"/>
</dbReference>
<organism evidence="19 20">
    <name type="scientific">Syntrophobacter fumaroxidans (strain DSM 10017 / MPOB)</name>
    <dbReference type="NCBI Taxonomy" id="335543"/>
    <lineage>
        <taxon>Bacteria</taxon>
        <taxon>Pseudomonadati</taxon>
        <taxon>Thermodesulfobacteriota</taxon>
        <taxon>Syntrophobacteria</taxon>
        <taxon>Syntrophobacterales</taxon>
        <taxon>Syntrophobacteraceae</taxon>
        <taxon>Syntrophobacter</taxon>
    </lineage>
</organism>
<dbReference type="CDD" id="cd04453">
    <property type="entry name" value="S1_RNase_E"/>
    <property type="match status" value="1"/>
</dbReference>
<evidence type="ECO:0000256" key="17">
    <source>
        <dbReference type="ARBA" id="ARBA00023136"/>
    </source>
</evidence>
<keyword evidence="6" id="KW-0963">Cytoplasm</keyword>
<dbReference type="GO" id="GO:0004519">
    <property type="term" value="F:endonuclease activity"/>
    <property type="evidence" value="ECO:0007669"/>
    <property type="project" value="UniProtKB-KW"/>
</dbReference>
<dbReference type="Pfam" id="PF20833">
    <property type="entry name" value="RNase_E_G_Thio"/>
    <property type="match status" value="1"/>
</dbReference>
<keyword evidence="9" id="KW-0819">tRNA processing</keyword>
<dbReference type="eggNOG" id="COG1530">
    <property type="taxonomic scope" value="Bacteria"/>
</dbReference>
<dbReference type="SMART" id="SM00316">
    <property type="entry name" value="S1"/>
    <property type="match status" value="1"/>
</dbReference>
<evidence type="ECO:0000256" key="9">
    <source>
        <dbReference type="ARBA" id="ARBA00022694"/>
    </source>
</evidence>
<reference evidence="19 20" key="1">
    <citation type="submission" date="2006-10" db="EMBL/GenBank/DDBJ databases">
        <title>Complete sequence of Syntrophobacter fumaroxidans MPOB.</title>
        <authorList>
            <consortium name="US DOE Joint Genome Institute"/>
            <person name="Copeland A."/>
            <person name="Lucas S."/>
            <person name="Lapidus A."/>
            <person name="Barry K."/>
            <person name="Detter J.C."/>
            <person name="Glavina del Rio T."/>
            <person name="Hammon N."/>
            <person name="Israni S."/>
            <person name="Pitluck S."/>
            <person name="Goltsman E.G."/>
            <person name="Martinez M."/>
            <person name="Schmutz J."/>
            <person name="Larimer F."/>
            <person name="Land M."/>
            <person name="Hauser L."/>
            <person name="Kyrpides N."/>
            <person name="Kim E."/>
            <person name="Boone D.R."/>
            <person name="Brockman F."/>
            <person name="Culley D."/>
            <person name="Ferry J."/>
            <person name="Gunsalus R."/>
            <person name="McInerney M.J."/>
            <person name="Morrison M."/>
            <person name="Plugge C."/>
            <person name="Rohlin L."/>
            <person name="Scholten J."/>
            <person name="Sieber J."/>
            <person name="Stams A.J.M."/>
            <person name="Worm P."/>
            <person name="Henstra A.M."/>
            <person name="Richardson P."/>
        </authorList>
    </citation>
    <scope>NUCLEOTIDE SEQUENCE [LARGE SCALE GENOMIC DNA]</scope>
    <source>
        <strain evidence="20">DSM 10017 / MPOB</strain>
    </source>
</reference>
<evidence type="ECO:0000256" key="5">
    <source>
        <dbReference type="ARBA" id="ARBA00022475"/>
    </source>
</evidence>
<name>A0LJB4_SYNFM</name>
<dbReference type="GO" id="GO:0016787">
    <property type="term" value="F:hydrolase activity"/>
    <property type="evidence" value="ECO:0007669"/>
    <property type="project" value="UniProtKB-KW"/>
</dbReference>
<dbReference type="OrthoDB" id="9804278at2"/>
<keyword evidence="13" id="KW-0255">Endonuclease</keyword>
<dbReference type="AlphaFoldDB" id="A0LJB4"/>
<dbReference type="InterPro" id="IPR019307">
    <property type="entry name" value="RNA-bd_AU-1/RNase_E/G"/>
</dbReference>
<evidence type="ECO:0000256" key="11">
    <source>
        <dbReference type="ARBA" id="ARBA00022723"/>
    </source>
</evidence>
<dbReference type="KEGG" id="sfu:Sfum_1831"/>
<dbReference type="InParanoid" id="A0LJB4"/>
<keyword evidence="14 19" id="KW-0378">Hydrolase</keyword>
<evidence type="ECO:0000256" key="16">
    <source>
        <dbReference type="ARBA" id="ARBA00022884"/>
    </source>
</evidence>
<evidence type="ECO:0000256" key="7">
    <source>
        <dbReference type="ARBA" id="ARBA00022519"/>
    </source>
</evidence>
<keyword evidence="11" id="KW-0479">Metal-binding</keyword>
<comment type="subcellular location">
    <subcellularLocation>
        <location evidence="2">Cytoplasm</location>
    </subcellularLocation>
</comment>
<dbReference type="GO" id="GO:0006364">
    <property type="term" value="P:rRNA processing"/>
    <property type="evidence" value="ECO:0007669"/>
    <property type="project" value="UniProtKB-KW"/>
</dbReference>
<evidence type="ECO:0000256" key="13">
    <source>
        <dbReference type="ARBA" id="ARBA00022759"/>
    </source>
</evidence>
<dbReference type="InterPro" id="IPR048583">
    <property type="entry name" value="RNase_E_G_thioredoxin-like"/>
</dbReference>
<dbReference type="EMBL" id="CP000478">
    <property type="protein sequence ID" value="ABK17516.1"/>
    <property type="molecule type" value="Genomic_DNA"/>
</dbReference>
<dbReference type="Gene3D" id="3.40.1260.20">
    <property type="entry name" value="Ribonuclease E, catalytic domain"/>
    <property type="match status" value="1"/>
</dbReference>
<evidence type="ECO:0000256" key="8">
    <source>
        <dbReference type="ARBA" id="ARBA00022552"/>
    </source>
</evidence>
<dbReference type="STRING" id="335543.Sfum_1831"/>
<evidence type="ECO:0000256" key="14">
    <source>
        <dbReference type="ARBA" id="ARBA00022801"/>
    </source>
</evidence>
<dbReference type="GO" id="GO:0005737">
    <property type="term" value="C:cytoplasm"/>
    <property type="evidence" value="ECO:0007669"/>
    <property type="project" value="UniProtKB-SubCell"/>
</dbReference>
<dbReference type="PROSITE" id="PS50126">
    <property type="entry name" value="S1"/>
    <property type="match status" value="1"/>
</dbReference>
<evidence type="ECO:0000313" key="20">
    <source>
        <dbReference type="Proteomes" id="UP000001784"/>
    </source>
</evidence>
<keyword evidence="5" id="KW-1003">Cell membrane</keyword>
<keyword evidence="12" id="KW-0699">rRNA-binding</keyword>
<dbReference type="NCBIfam" id="TIGR00757">
    <property type="entry name" value="RNaseEG"/>
    <property type="match status" value="1"/>
</dbReference>
<evidence type="ECO:0000256" key="12">
    <source>
        <dbReference type="ARBA" id="ARBA00022730"/>
    </source>
</evidence>
<dbReference type="Proteomes" id="UP000001784">
    <property type="component" value="Chromosome"/>
</dbReference>
<dbReference type="Pfam" id="PF00575">
    <property type="entry name" value="S1"/>
    <property type="match status" value="1"/>
</dbReference>
<keyword evidence="7" id="KW-0997">Cell inner membrane</keyword>
<dbReference type="InterPro" id="IPR004659">
    <property type="entry name" value="RNase_E/G"/>
</dbReference>
<evidence type="ECO:0000256" key="10">
    <source>
        <dbReference type="ARBA" id="ARBA00022722"/>
    </source>
</evidence>
<feature type="domain" description="S1 motif" evidence="18">
    <location>
        <begin position="40"/>
        <end position="118"/>
    </location>
</feature>
<evidence type="ECO:0000256" key="2">
    <source>
        <dbReference type="ARBA" id="ARBA00004496"/>
    </source>
</evidence>
<dbReference type="GO" id="GO:0046872">
    <property type="term" value="F:metal ion binding"/>
    <property type="evidence" value="ECO:0007669"/>
    <property type="project" value="UniProtKB-KW"/>
</dbReference>
<protein>
    <recommendedName>
        <fullName evidence="4">Ribonuclease G</fullName>
    </recommendedName>
</protein>
<keyword evidence="17" id="KW-0472">Membrane</keyword>
<evidence type="ECO:0000256" key="4">
    <source>
        <dbReference type="ARBA" id="ARBA00017719"/>
    </source>
</evidence>
<dbReference type="PANTHER" id="PTHR30001">
    <property type="entry name" value="RIBONUCLEASE"/>
    <property type="match status" value="1"/>
</dbReference>
<comment type="cofactor">
    <cofactor evidence="1">
        <name>Mg(2+)</name>
        <dbReference type="ChEBI" id="CHEBI:18420"/>
    </cofactor>
</comment>
<sequence>MSQTMIINAIHPEEFRVALMEGQTLEGFFIETATRGKVVGNIYKGIVTHVQPSLQAAFVNYGMERNGFLPFPEIHPEYYEEDSDERVRIQDVIHSGQEVLVQVVKEELGSKGALLTTYISLAGRDVVLMPGQSQRGVSRKIEDGGQRERLKELAGDLKVPEEFGVILRTAAEGRTKREVTKDFNHLMKIWEEIRKHVQETPAPALIYKEQDLAVRVIRDYFNPNIKTILVDDREVLKQVKDFIRIISPRHDRVVRFYKEDGPITGKYNLEEQIAQIFRKKVPLKSGGHLVIDPTEALVAVDVNSGRTNSGEGALEEMVFKVNMEAAAEIPRQLRLRDLGGLIVIDFIDMRDNRHTREVERRLKEEIKKDKAKITVGRISRFGLLELSRQHLGLNIMRGSYKECPLCQGAGMVRSAETTALCYLRKIWLTLSQKKPASVRATFAPEVAHYLLNRKRQELTRLEERYGTNIQIESLATMLPHDGHLEFTARETQEKP</sequence>
<evidence type="ECO:0000259" key="18">
    <source>
        <dbReference type="PROSITE" id="PS50126"/>
    </source>
</evidence>